<dbReference type="GO" id="GO:0097712">
    <property type="term" value="P:vesicle targeting, trans-Golgi to periciliary membrane compartment"/>
    <property type="evidence" value="ECO:0007669"/>
    <property type="project" value="TreeGrafter"/>
</dbReference>
<dbReference type="GO" id="GO:0000922">
    <property type="term" value="C:spindle pole"/>
    <property type="evidence" value="ECO:0007669"/>
    <property type="project" value="UniProtKB-SubCell"/>
</dbReference>
<keyword evidence="12" id="KW-1185">Reference proteome</keyword>
<dbReference type="InterPro" id="IPR029412">
    <property type="entry name" value="CEP19"/>
</dbReference>
<sequence>MDELFEKNQKRKDDPSFVYDMAVEFPQDEQLLSCSWDTESYAGLLMGRFPGVRWEAGLLDTVASPLLELPLLRSCPPVHQACRLEVAGSKGQVQSFTTMDQSWHMSHSIMKRVTS</sequence>
<evidence type="ECO:0000256" key="9">
    <source>
        <dbReference type="ARBA" id="ARBA00023212"/>
    </source>
</evidence>
<evidence type="ECO:0000256" key="7">
    <source>
        <dbReference type="ARBA" id="ARBA00022794"/>
    </source>
</evidence>
<evidence type="ECO:0000256" key="6">
    <source>
        <dbReference type="ARBA" id="ARBA00022490"/>
    </source>
</evidence>
<organism evidence="11 12">
    <name type="scientific">Neotoma lepida</name>
    <name type="common">Desert woodrat</name>
    <dbReference type="NCBI Taxonomy" id="56216"/>
    <lineage>
        <taxon>Eukaryota</taxon>
        <taxon>Metazoa</taxon>
        <taxon>Chordata</taxon>
        <taxon>Craniata</taxon>
        <taxon>Vertebrata</taxon>
        <taxon>Euteleostomi</taxon>
        <taxon>Mammalia</taxon>
        <taxon>Eutheria</taxon>
        <taxon>Euarchontoglires</taxon>
        <taxon>Glires</taxon>
        <taxon>Rodentia</taxon>
        <taxon>Myomorpha</taxon>
        <taxon>Muroidea</taxon>
        <taxon>Cricetidae</taxon>
        <taxon>Neotominae</taxon>
        <taxon>Neotoma</taxon>
    </lineage>
</organism>
<keyword evidence="8" id="KW-0969">Cilium</keyword>
<evidence type="ECO:0000313" key="11">
    <source>
        <dbReference type="EMBL" id="OBS64950.1"/>
    </source>
</evidence>
<dbReference type="GO" id="GO:0005814">
    <property type="term" value="C:centriole"/>
    <property type="evidence" value="ECO:0007669"/>
    <property type="project" value="UniProtKB-SubCell"/>
</dbReference>
<evidence type="ECO:0000313" key="12">
    <source>
        <dbReference type="Proteomes" id="UP000092124"/>
    </source>
</evidence>
<evidence type="ECO:0000256" key="2">
    <source>
        <dbReference type="ARBA" id="ARBA00004120"/>
    </source>
</evidence>
<comment type="subcellular location">
    <subcellularLocation>
        <location evidence="2">Cytoplasm</location>
        <location evidence="2">Cytoskeleton</location>
        <location evidence="2">Cilium basal body</location>
    </subcellularLocation>
    <subcellularLocation>
        <location evidence="1">Cytoplasm</location>
        <location evidence="1">Cytoskeleton</location>
        <location evidence="1">Microtubule organizing center</location>
        <location evidence="1">Centrosome</location>
        <location evidence="1">Centriole</location>
    </subcellularLocation>
    <subcellularLocation>
        <location evidence="3">Cytoplasm</location>
        <location evidence="3">Cytoskeleton</location>
        <location evidence="3">Spindle pole</location>
    </subcellularLocation>
</comment>
<evidence type="ECO:0000256" key="10">
    <source>
        <dbReference type="ARBA" id="ARBA00023273"/>
    </source>
</evidence>
<evidence type="ECO:0000256" key="3">
    <source>
        <dbReference type="ARBA" id="ARBA00004647"/>
    </source>
</evidence>
<keyword evidence="6" id="KW-0963">Cytoplasm</keyword>
<evidence type="ECO:0000256" key="8">
    <source>
        <dbReference type="ARBA" id="ARBA00023069"/>
    </source>
</evidence>
<keyword evidence="10" id="KW-0966">Cell projection</keyword>
<evidence type="ECO:0000256" key="5">
    <source>
        <dbReference type="ARBA" id="ARBA00022015"/>
    </source>
</evidence>
<dbReference type="EMBL" id="LZPO01097117">
    <property type="protein sequence ID" value="OBS64950.1"/>
    <property type="molecule type" value="Genomic_DNA"/>
</dbReference>
<keyword evidence="9" id="KW-0206">Cytoskeleton</keyword>
<dbReference type="STRING" id="56216.A0A1A6GGP6"/>
<comment type="caution">
    <text evidence="11">The sequence shown here is derived from an EMBL/GenBank/DDBJ whole genome shotgun (WGS) entry which is preliminary data.</text>
</comment>
<dbReference type="GO" id="GO:0034454">
    <property type="term" value="P:microtubule anchoring at centrosome"/>
    <property type="evidence" value="ECO:0007669"/>
    <property type="project" value="TreeGrafter"/>
</dbReference>
<dbReference type="GO" id="GO:0036064">
    <property type="term" value="C:ciliary basal body"/>
    <property type="evidence" value="ECO:0007669"/>
    <property type="project" value="TreeGrafter"/>
</dbReference>
<protein>
    <recommendedName>
        <fullName evidence="5">Centrosomal protein of 19 kDa</fullName>
    </recommendedName>
</protein>
<dbReference type="Pfam" id="PF14933">
    <property type="entry name" value="CEP19"/>
    <property type="match status" value="1"/>
</dbReference>
<accession>A0A1A6GGP6</accession>
<dbReference type="PANTHER" id="PTHR31539:SF1">
    <property type="entry name" value="CENTROSOMAL PROTEIN OF 19 KDA"/>
    <property type="match status" value="1"/>
</dbReference>
<reference evidence="11 12" key="1">
    <citation type="submission" date="2016-06" db="EMBL/GenBank/DDBJ databases">
        <title>The Draft Genome Sequence and Annotation of the Desert Woodrat Neotoma lepida.</title>
        <authorList>
            <person name="Campbell M."/>
            <person name="Oakeson K.F."/>
            <person name="Yandell M."/>
            <person name="Halpert J.R."/>
            <person name="Dearing D."/>
        </authorList>
    </citation>
    <scope>NUCLEOTIDE SEQUENCE [LARGE SCALE GENOMIC DNA]</scope>
    <source>
        <strain evidence="11">417</strain>
        <tissue evidence="11">Liver</tissue>
    </source>
</reference>
<proteinExistence type="inferred from homology"/>
<gene>
    <name evidence="11" type="ORF">A6R68_06520</name>
</gene>
<dbReference type="GO" id="GO:0005813">
    <property type="term" value="C:centrosome"/>
    <property type="evidence" value="ECO:0007669"/>
    <property type="project" value="TreeGrafter"/>
</dbReference>
<evidence type="ECO:0000256" key="4">
    <source>
        <dbReference type="ARBA" id="ARBA00009371"/>
    </source>
</evidence>
<keyword evidence="7" id="KW-0970">Cilium biogenesis/degradation</keyword>
<dbReference type="AlphaFoldDB" id="A0A1A6GGP6"/>
<dbReference type="PANTHER" id="PTHR31539">
    <property type="entry name" value="CENTROSOMAL PROTEIN OF 19K CEP19"/>
    <property type="match status" value="1"/>
</dbReference>
<name>A0A1A6GGP6_NEOLE</name>
<dbReference type="Proteomes" id="UP000092124">
    <property type="component" value="Unassembled WGS sequence"/>
</dbReference>
<dbReference type="OrthoDB" id="2163581at2759"/>
<evidence type="ECO:0000256" key="1">
    <source>
        <dbReference type="ARBA" id="ARBA00004114"/>
    </source>
</evidence>
<comment type="similarity">
    <text evidence="4">Belongs to the CEP19 family.</text>
</comment>